<feature type="region of interest" description="Disordered" evidence="1">
    <location>
        <begin position="119"/>
        <end position="148"/>
    </location>
</feature>
<evidence type="ECO:0000313" key="2">
    <source>
        <dbReference type="EMBL" id="GFO25787.1"/>
    </source>
</evidence>
<comment type="caution">
    <text evidence="2">The sequence shown here is derived from an EMBL/GenBank/DDBJ whole genome shotgun (WGS) entry which is preliminary data.</text>
</comment>
<reference evidence="2 3" key="1">
    <citation type="journal article" date="2021" name="Elife">
        <title>Chloroplast acquisition without the gene transfer in kleptoplastic sea slugs, Plakobranchus ocellatus.</title>
        <authorList>
            <person name="Maeda T."/>
            <person name="Takahashi S."/>
            <person name="Yoshida T."/>
            <person name="Shimamura S."/>
            <person name="Takaki Y."/>
            <person name="Nagai Y."/>
            <person name="Toyoda A."/>
            <person name="Suzuki Y."/>
            <person name="Arimoto A."/>
            <person name="Ishii H."/>
            <person name="Satoh N."/>
            <person name="Nishiyama T."/>
            <person name="Hasebe M."/>
            <person name="Maruyama T."/>
            <person name="Minagawa J."/>
            <person name="Obokata J."/>
            <person name="Shigenobu S."/>
        </authorList>
    </citation>
    <scope>NUCLEOTIDE SEQUENCE [LARGE SCALE GENOMIC DNA]</scope>
</reference>
<evidence type="ECO:0000256" key="1">
    <source>
        <dbReference type="SAM" id="MobiDB-lite"/>
    </source>
</evidence>
<feature type="compositionally biased region" description="Basic residues" evidence="1">
    <location>
        <begin position="130"/>
        <end position="142"/>
    </location>
</feature>
<dbReference type="AlphaFoldDB" id="A0AAV4C3G8"/>
<dbReference type="EMBL" id="BLXT01005777">
    <property type="protein sequence ID" value="GFO25787.1"/>
    <property type="molecule type" value="Genomic_DNA"/>
</dbReference>
<accession>A0AAV4C3G8</accession>
<protein>
    <recommendedName>
        <fullName evidence="4">RNase H type-1 domain-containing protein</fullName>
    </recommendedName>
</protein>
<sequence>MRTTPITAMESLSGIHSLEQAKRHDGDTLIPTGTHCSDYKAEATALEQVAPLVKKSPDTATRQIVFLTDCFPNIPKPKSATHAHLSKLFIDIAKLSSRRALQWIPGHYQIPGNEARIHSQNRKTQCYKTQQKRPLKRRRHTSRQQSGR</sequence>
<dbReference type="Proteomes" id="UP000735302">
    <property type="component" value="Unassembled WGS sequence"/>
</dbReference>
<proteinExistence type="predicted"/>
<name>A0AAV4C3G8_9GAST</name>
<organism evidence="2 3">
    <name type="scientific">Plakobranchus ocellatus</name>
    <dbReference type="NCBI Taxonomy" id="259542"/>
    <lineage>
        <taxon>Eukaryota</taxon>
        <taxon>Metazoa</taxon>
        <taxon>Spiralia</taxon>
        <taxon>Lophotrochozoa</taxon>
        <taxon>Mollusca</taxon>
        <taxon>Gastropoda</taxon>
        <taxon>Heterobranchia</taxon>
        <taxon>Euthyneura</taxon>
        <taxon>Panpulmonata</taxon>
        <taxon>Sacoglossa</taxon>
        <taxon>Placobranchoidea</taxon>
        <taxon>Plakobranchidae</taxon>
        <taxon>Plakobranchus</taxon>
    </lineage>
</organism>
<keyword evidence="3" id="KW-1185">Reference proteome</keyword>
<gene>
    <name evidence="2" type="ORF">PoB_005229200</name>
</gene>
<evidence type="ECO:0008006" key="4">
    <source>
        <dbReference type="Google" id="ProtNLM"/>
    </source>
</evidence>
<evidence type="ECO:0000313" key="3">
    <source>
        <dbReference type="Proteomes" id="UP000735302"/>
    </source>
</evidence>